<accession>A0A1S5R1T8</accession>
<dbReference type="Pfam" id="PF00416">
    <property type="entry name" value="Ribosomal_S13"/>
    <property type="match status" value="1"/>
</dbReference>
<dbReference type="GO" id="GO:0003735">
    <property type="term" value="F:structural constituent of ribosome"/>
    <property type="evidence" value="ECO:0007669"/>
    <property type="project" value="InterPro"/>
</dbReference>
<dbReference type="GO" id="GO:0003723">
    <property type="term" value="F:RNA binding"/>
    <property type="evidence" value="ECO:0007669"/>
    <property type="project" value="InterPro"/>
</dbReference>
<proteinExistence type="inferred from homology"/>
<reference evidence="5" key="1">
    <citation type="journal article" date="2017" name="J. Phycol.">
        <title>Complete mitochondrial genomes of prasinophyte algae Pyramimonas parkeae and Cymbomonas tetramitiformis.</title>
        <authorList>
            <person name="Satjarak A."/>
            <person name="Burns J.A."/>
            <person name="Kim E."/>
            <person name="Graham L.E."/>
        </authorList>
    </citation>
    <scope>NUCLEOTIDE SEQUENCE</scope>
    <source>
        <strain evidence="5">NIES254</strain>
    </source>
</reference>
<dbReference type="AlphaFoldDB" id="A0A1S5R1T8"/>
<dbReference type="SUPFAM" id="SSF46946">
    <property type="entry name" value="S13-like H2TH domain"/>
    <property type="match status" value="1"/>
</dbReference>
<evidence type="ECO:0000256" key="1">
    <source>
        <dbReference type="ARBA" id="ARBA00008080"/>
    </source>
</evidence>
<organism evidence="5">
    <name type="scientific">Pyramimonas parkeae</name>
    <dbReference type="NCBI Taxonomy" id="36894"/>
    <lineage>
        <taxon>Eukaryota</taxon>
        <taxon>Viridiplantae</taxon>
        <taxon>Chlorophyta</taxon>
        <taxon>Pyramimonadophyceae</taxon>
        <taxon>Pyramimonadales</taxon>
        <taxon>Pyramimonadaceae</taxon>
        <taxon>Pyramimonas</taxon>
        <taxon>Pyramimonas subgen. Trichocystis</taxon>
    </lineage>
</organism>
<dbReference type="GO" id="GO:0005829">
    <property type="term" value="C:cytosol"/>
    <property type="evidence" value="ECO:0007669"/>
    <property type="project" value="TreeGrafter"/>
</dbReference>
<keyword evidence="5" id="KW-0496">Mitochondrion</keyword>
<dbReference type="GO" id="GO:0015935">
    <property type="term" value="C:small ribosomal subunit"/>
    <property type="evidence" value="ECO:0007669"/>
    <property type="project" value="TreeGrafter"/>
</dbReference>
<keyword evidence="3 4" id="KW-0687">Ribonucleoprotein</keyword>
<dbReference type="PIRSF" id="PIRSF002134">
    <property type="entry name" value="Ribosomal_S13"/>
    <property type="match status" value="1"/>
</dbReference>
<dbReference type="PROSITE" id="PS00646">
    <property type="entry name" value="RIBOSOMAL_S13_1"/>
    <property type="match status" value="1"/>
</dbReference>
<dbReference type="Gene3D" id="4.10.910.10">
    <property type="entry name" value="30s ribosomal protein s13, domain 2"/>
    <property type="match status" value="1"/>
</dbReference>
<dbReference type="EMBL" id="KX013547">
    <property type="protein sequence ID" value="ANA57047.1"/>
    <property type="molecule type" value="Genomic_DNA"/>
</dbReference>
<sequence>MVTFFRKSLNNDKLLYNELQKLLGIGFMRAQLICGLLGLNPKLKVGDLSRQNVDSIKHLLNFRFYTGPDLEKINNSDLKRLIYLNCYRGLRHTQKLPVRGQRTNTNAKTVRKSI</sequence>
<dbReference type="InterPro" id="IPR010979">
    <property type="entry name" value="Ribosomal_uS13-like_H2TH"/>
</dbReference>
<keyword evidence="2 4" id="KW-0689">Ribosomal protein</keyword>
<evidence type="ECO:0000256" key="2">
    <source>
        <dbReference type="ARBA" id="ARBA00022980"/>
    </source>
</evidence>
<dbReference type="GO" id="GO:0006412">
    <property type="term" value="P:translation"/>
    <property type="evidence" value="ECO:0007669"/>
    <property type="project" value="InterPro"/>
</dbReference>
<dbReference type="InterPro" id="IPR027437">
    <property type="entry name" value="Rbsml_uS13_C"/>
</dbReference>
<geneLocation type="mitochondrion" evidence="5"/>
<comment type="similarity">
    <text evidence="1 4">Belongs to the universal ribosomal protein uS13 family.</text>
</comment>
<dbReference type="InterPro" id="IPR001892">
    <property type="entry name" value="Ribosomal_uS13"/>
</dbReference>
<name>A0A1S5R1T8_9CHLO</name>
<evidence type="ECO:0000313" key="5">
    <source>
        <dbReference type="EMBL" id="ANA57047.1"/>
    </source>
</evidence>
<dbReference type="PANTHER" id="PTHR10871:SF1">
    <property type="entry name" value="SMALL RIBOSOMAL SUBUNIT PROTEIN US13M"/>
    <property type="match status" value="1"/>
</dbReference>
<evidence type="ECO:0000256" key="4">
    <source>
        <dbReference type="RuleBase" id="RU003830"/>
    </source>
</evidence>
<protein>
    <submittedName>
        <fullName evidence="5">Ribosomal protein S13</fullName>
    </submittedName>
</protein>
<dbReference type="PROSITE" id="PS50159">
    <property type="entry name" value="RIBOSOMAL_S13_2"/>
    <property type="match status" value="1"/>
</dbReference>
<evidence type="ECO:0000256" key="3">
    <source>
        <dbReference type="ARBA" id="ARBA00023274"/>
    </source>
</evidence>
<dbReference type="PANTHER" id="PTHR10871">
    <property type="entry name" value="30S RIBOSOMAL PROTEIN S13/40S RIBOSOMAL PROTEIN S18"/>
    <property type="match status" value="1"/>
</dbReference>
<dbReference type="InterPro" id="IPR018269">
    <property type="entry name" value="Ribosomal_uS13_CS"/>
</dbReference>
<dbReference type="Gene3D" id="1.10.8.50">
    <property type="match status" value="1"/>
</dbReference>
<gene>
    <name evidence="5" type="primary">rps13</name>
</gene>